<gene>
    <name evidence="3" type="ORF">FHU31_003217</name>
</gene>
<feature type="transmembrane region" description="Helical" evidence="2">
    <location>
        <begin position="32"/>
        <end position="56"/>
    </location>
</feature>
<proteinExistence type="predicted"/>
<evidence type="ECO:0000313" key="4">
    <source>
        <dbReference type="Proteomes" id="UP000547444"/>
    </source>
</evidence>
<feature type="compositionally biased region" description="Polar residues" evidence="1">
    <location>
        <begin position="111"/>
        <end position="123"/>
    </location>
</feature>
<feature type="region of interest" description="Disordered" evidence="1">
    <location>
        <begin position="1"/>
        <end position="25"/>
    </location>
</feature>
<keyword evidence="2" id="KW-0812">Transmembrane</keyword>
<comment type="caution">
    <text evidence="3">The sequence shown here is derived from an EMBL/GenBank/DDBJ whole genome shotgun (WGS) entry which is preliminary data.</text>
</comment>
<feature type="region of interest" description="Disordered" evidence="1">
    <location>
        <begin position="63"/>
        <end position="123"/>
    </location>
</feature>
<protein>
    <submittedName>
        <fullName evidence="3">Uncharacterized protein</fullName>
    </submittedName>
</protein>
<evidence type="ECO:0000256" key="1">
    <source>
        <dbReference type="SAM" id="MobiDB-lite"/>
    </source>
</evidence>
<evidence type="ECO:0000256" key="2">
    <source>
        <dbReference type="SAM" id="Phobius"/>
    </source>
</evidence>
<dbReference type="RefSeq" id="WP_167159812.1">
    <property type="nucleotide sequence ID" value="NZ_JAANOW010000001.1"/>
</dbReference>
<feature type="compositionally biased region" description="Acidic residues" evidence="1">
    <location>
        <begin position="82"/>
        <end position="94"/>
    </location>
</feature>
<name>A0A7X5U0Q5_9MYCO</name>
<feature type="compositionally biased region" description="Low complexity" evidence="1">
    <location>
        <begin position="1"/>
        <end position="15"/>
    </location>
</feature>
<accession>A0A7X5U0Q5</accession>
<organism evidence="3 4">
    <name type="scientific">Mycolicibacterium fluoranthenivorans</name>
    <dbReference type="NCBI Taxonomy" id="258505"/>
    <lineage>
        <taxon>Bacteria</taxon>
        <taxon>Bacillati</taxon>
        <taxon>Actinomycetota</taxon>
        <taxon>Actinomycetes</taxon>
        <taxon>Mycobacteriales</taxon>
        <taxon>Mycobacteriaceae</taxon>
        <taxon>Mycolicibacterium</taxon>
    </lineage>
</organism>
<dbReference type="EMBL" id="JAANOW010000001">
    <property type="protein sequence ID" value="NIH96261.1"/>
    <property type="molecule type" value="Genomic_DNA"/>
</dbReference>
<keyword evidence="2" id="KW-0472">Membrane</keyword>
<reference evidence="3 4" key="1">
    <citation type="submission" date="2020-03" db="EMBL/GenBank/DDBJ databases">
        <title>Sequencing the genomes of 1000 actinobacteria strains.</title>
        <authorList>
            <person name="Klenk H.-P."/>
        </authorList>
    </citation>
    <scope>NUCLEOTIDE SEQUENCE [LARGE SCALE GENOMIC DNA]</scope>
    <source>
        <strain evidence="3 4">DSM 44556</strain>
    </source>
</reference>
<keyword evidence="4" id="KW-1185">Reference proteome</keyword>
<keyword evidence="2" id="KW-1133">Transmembrane helix</keyword>
<evidence type="ECO:0000313" key="3">
    <source>
        <dbReference type="EMBL" id="NIH96261.1"/>
    </source>
</evidence>
<sequence length="123" mass="12606">MTEPSEQPTESTTGRAGTGTGSNARPNRIYRIAAGVWIVVGGVIITGAVFAFGLLIGSLSSEGGDAPGYWTDADAGHSDSSQYDEEGWYGDDQDWGNSSFGPGGELPTAPGASQTNPPAVTPR</sequence>
<dbReference type="AlphaFoldDB" id="A0A7X5U0Q5"/>
<dbReference type="Proteomes" id="UP000547444">
    <property type="component" value="Unassembled WGS sequence"/>
</dbReference>